<evidence type="ECO:0000313" key="1">
    <source>
        <dbReference type="EMBL" id="QOI45044.1"/>
    </source>
</evidence>
<accession>A0AAP9WIG0</accession>
<proteinExistence type="predicted"/>
<sequence length="359" mass="41331">MKNYFIVIILVSIFITIPSCAGQKRIKHEASSLDYLNNTLDGEYVYYLDHRSPKNLKIIGVLKLDETSLAVRSKSLNSKSESIVLGRLTLIEGKLNFIPEKMLKGNIQDAQFTATDISNWAILISNVDSSELSKKDFFDLEDPWPEFGYTLLHNFAIWSPIFRLVSTKQKESNGAKGFKIIKIGRIDKRSDSFLQYEYIPVNVKEIPKITYNVPSIDSVEIPIENISFKLDKHWKTSEDLNAHKMNHLIYDLALVSQRDAQISLQKITKDPDIKIDTIIRTYIGSMEGVDYDSVHYSNYKGYSRIDFDIYVKGYYPNKFTYIFIPGEKVCKVIAFSSFKQVYISNPTYFENIINSIKIN</sequence>
<reference evidence="1" key="1">
    <citation type="submission" date="2019-09" db="EMBL/GenBank/DDBJ databases">
        <title>Comparative Genomics of Leptospira interrogans Reveals Genome Plasticity - A Common Adaptive Strategy for Survival in Various Hosts.</title>
        <authorList>
            <person name="Ramli S.R."/>
            <person name="Bunk B."/>
            <person name="Goris M."/>
            <person name="Bhuju S."/>
            <person name="Jarek M."/>
            <person name="Sproer C."/>
            <person name="Mustakim S."/>
            <person name="Strommenger B."/>
            <person name="Pessler F."/>
        </authorList>
    </citation>
    <scope>NUCLEOTIDE SEQUENCE</scope>
    <source>
        <strain evidence="1">782</strain>
        <plasmid evidence="1">p2</plasmid>
    </source>
</reference>
<gene>
    <name evidence="1" type="ORF">Lepto782_22915</name>
</gene>
<evidence type="ECO:0000313" key="2">
    <source>
        <dbReference type="Proteomes" id="UP000663124"/>
    </source>
</evidence>
<keyword evidence="1" id="KW-0614">Plasmid</keyword>
<protein>
    <submittedName>
        <fullName evidence="1">Uncharacterized protein</fullName>
    </submittedName>
</protein>
<dbReference type="AlphaFoldDB" id="A0AAP9WIG0"/>
<dbReference type="Proteomes" id="UP000663124">
    <property type="component" value="Plasmid p2"/>
</dbReference>
<dbReference type="EMBL" id="CP043887">
    <property type="protein sequence ID" value="QOI45044.1"/>
    <property type="molecule type" value="Genomic_DNA"/>
</dbReference>
<organism evidence="1 2">
    <name type="scientific">Leptospira interrogans serovar Canicola</name>
    <dbReference type="NCBI Taxonomy" id="211880"/>
    <lineage>
        <taxon>Bacteria</taxon>
        <taxon>Pseudomonadati</taxon>
        <taxon>Spirochaetota</taxon>
        <taxon>Spirochaetia</taxon>
        <taxon>Leptospirales</taxon>
        <taxon>Leptospiraceae</taxon>
        <taxon>Leptospira</taxon>
    </lineage>
</organism>
<dbReference type="RefSeq" id="WP_000800691.1">
    <property type="nucleotide sequence ID" value="NZ_CP043887.1"/>
</dbReference>
<geneLocation type="plasmid" evidence="1 2">
    <name>p2</name>
</geneLocation>
<name>A0AAP9WIG0_LEPIR</name>